<protein>
    <submittedName>
        <fullName evidence="1">Uncharacterized protein</fullName>
    </submittedName>
</protein>
<organism evidence="1 2">
    <name type="scientific">Termitidicoccus mucosus</name>
    <dbReference type="NCBI Taxonomy" id="1184151"/>
    <lineage>
        <taxon>Bacteria</taxon>
        <taxon>Pseudomonadati</taxon>
        <taxon>Verrucomicrobiota</taxon>
        <taxon>Opitutia</taxon>
        <taxon>Opitutales</taxon>
        <taxon>Opitutaceae</taxon>
        <taxon>Termitidicoccus</taxon>
    </lineage>
</organism>
<evidence type="ECO:0000313" key="2">
    <source>
        <dbReference type="Proteomes" id="UP000078486"/>
    </source>
</evidence>
<gene>
    <name evidence="1" type="ORF">AW736_01975</name>
</gene>
<name>A0A178IP48_9BACT</name>
<comment type="caution">
    <text evidence="1">The sequence shown here is derived from an EMBL/GenBank/DDBJ whole genome shotgun (WGS) entry which is preliminary data.</text>
</comment>
<dbReference type="Proteomes" id="UP000078486">
    <property type="component" value="Unassembled WGS sequence"/>
</dbReference>
<dbReference type="AlphaFoldDB" id="A0A178IP48"/>
<accession>A0A178IP48</accession>
<sequence length="59" mass="6894">MRERIEMKRVIWKQDGHFSEGRGGEVEVFWMKNGSWDSDLPGSFWLATVRQVMAIYSAS</sequence>
<keyword evidence="2" id="KW-1185">Reference proteome</keyword>
<dbReference type="EMBL" id="LRRQ01000017">
    <property type="protein sequence ID" value="OAM91674.1"/>
    <property type="molecule type" value="Genomic_DNA"/>
</dbReference>
<proteinExistence type="predicted"/>
<evidence type="ECO:0000313" key="1">
    <source>
        <dbReference type="EMBL" id="OAM91674.1"/>
    </source>
</evidence>
<reference evidence="1 2" key="1">
    <citation type="submission" date="2016-01" db="EMBL/GenBank/DDBJ databases">
        <title>High potential of lignocellulose degradation of a new Verrucomicrobia species.</title>
        <authorList>
            <person name="Wang Y."/>
            <person name="Shi Y."/>
            <person name="Qiu Z."/>
            <person name="Liu S."/>
            <person name="Yang H."/>
        </authorList>
    </citation>
    <scope>NUCLEOTIDE SEQUENCE [LARGE SCALE GENOMIC DNA]</scope>
    <source>
        <strain evidence="1 2">TSB47</strain>
    </source>
</reference>